<dbReference type="EC" id="6.3.4.2" evidence="3"/>
<feature type="domain" description="Glutamine amidotransferase" evidence="10">
    <location>
        <begin position="29"/>
        <end position="227"/>
    </location>
</feature>
<dbReference type="Pfam" id="PF00117">
    <property type="entry name" value="GATase"/>
    <property type="match status" value="1"/>
</dbReference>
<comment type="catalytic activity">
    <reaction evidence="9">
        <text>UTP + L-glutamine + ATP + H2O = CTP + L-glutamate + ADP + phosphate + 2 H(+)</text>
        <dbReference type="Rhea" id="RHEA:26426"/>
        <dbReference type="ChEBI" id="CHEBI:15377"/>
        <dbReference type="ChEBI" id="CHEBI:15378"/>
        <dbReference type="ChEBI" id="CHEBI:29985"/>
        <dbReference type="ChEBI" id="CHEBI:30616"/>
        <dbReference type="ChEBI" id="CHEBI:37563"/>
        <dbReference type="ChEBI" id="CHEBI:43474"/>
        <dbReference type="ChEBI" id="CHEBI:46398"/>
        <dbReference type="ChEBI" id="CHEBI:58359"/>
        <dbReference type="ChEBI" id="CHEBI:456216"/>
        <dbReference type="EC" id="6.3.4.2"/>
    </reaction>
</comment>
<organism evidence="11 12">
    <name type="scientific">Dawidia cretensis</name>
    <dbReference type="NCBI Taxonomy" id="2782350"/>
    <lineage>
        <taxon>Bacteria</taxon>
        <taxon>Pseudomonadati</taxon>
        <taxon>Bacteroidota</taxon>
        <taxon>Cytophagia</taxon>
        <taxon>Cytophagales</taxon>
        <taxon>Chryseotaleaceae</taxon>
        <taxon>Dawidia</taxon>
    </lineage>
</organism>
<evidence type="ECO:0000313" key="12">
    <source>
        <dbReference type="Proteomes" id="UP001319080"/>
    </source>
</evidence>
<dbReference type="GO" id="GO:0005524">
    <property type="term" value="F:ATP binding"/>
    <property type="evidence" value="ECO:0007669"/>
    <property type="project" value="UniProtKB-KW"/>
</dbReference>
<evidence type="ECO:0000256" key="5">
    <source>
        <dbReference type="ARBA" id="ARBA00022741"/>
    </source>
</evidence>
<keyword evidence="4" id="KW-0436">Ligase</keyword>
<keyword evidence="12" id="KW-1185">Reference proteome</keyword>
<dbReference type="GO" id="GO:0005829">
    <property type="term" value="C:cytosol"/>
    <property type="evidence" value="ECO:0007669"/>
    <property type="project" value="TreeGrafter"/>
</dbReference>
<evidence type="ECO:0000256" key="6">
    <source>
        <dbReference type="ARBA" id="ARBA00022840"/>
    </source>
</evidence>
<dbReference type="InterPro" id="IPR029062">
    <property type="entry name" value="Class_I_gatase-like"/>
</dbReference>
<comment type="similarity">
    <text evidence="2">Belongs to the CTP synthase family.</text>
</comment>
<evidence type="ECO:0000256" key="2">
    <source>
        <dbReference type="ARBA" id="ARBA00007533"/>
    </source>
</evidence>
<dbReference type="AlphaFoldDB" id="A0AAP2E0G8"/>
<dbReference type="PANTHER" id="PTHR11550:SF0">
    <property type="entry name" value="CTP SYNTHASE-RELATED"/>
    <property type="match status" value="1"/>
</dbReference>
<evidence type="ECO:0000256" key="7">
    <source>
        <dbReference type="ARBA" id="ARBA00022962"/>
    </source>
</evidence>
<keyword evidence="6" id="KW-0067">ATP-binding</keyword>
<evidence type="ECO:0000256" key="1">
    <source>
        <dbReference type="ARBA" id="ARBA00005171"/>
    </source>
</evidence>
<evidence type="ECO:0000256" key="3">
    <source>
        <dbReference type="ARBA" id="ARBA00012291"/>
    </source>
</evidence>
<dbReference type="NCBIfam" id="NF004836">
    <property type="entry name" value="PRK06186.1"/>
    <property type="match status" value="1"/>
</dbReference>
<comment type="caution">
    <text evidence="11">The sequence shown here is derived from an EMBL/GenBank/DDBJ whole genome shotgun (WGS) entry which is preliminary data.</text>
</comment>
<protein>
    <recommendedName>
        <fullName evidence="3">CTP synthase (glutamine hydrolyzing)</fullName>
        <ecNumber evidence="3">6.3.4.2</ecNumber>
    </recommendedName>
</protein>
<accession>A0AAP2E0G8</accession>
<evidence type="ECO:0000256" key="8">
    <source>
        <dbReference type="ARBA" id="ARBA00022975"/>
    </source>
</evidence>
<dbReference type="RefSeq" id="WP_254085328.1">
    <property type="nucleotide sequence ID" value="NZ_JAHESE010000016.1"/>
</dbReference>
<dbReference type="InterPro" id="IPR017926">
    <property type="entry name" value="GATASE"/>
</dbReference>
<reference evidence="11 12" key="1">
    <citation type="submission" date="2021-05" db="EMBL/GenBank/DDBJ databases">
        <title>A Polyphasic approach of four new species of the genus Ohtaekwangia: Ohtaekwangia histidinii sp. nov., Ohtaekwangia cretensis sp. nov., Ohtaekwangia indiensis sp. nov., Ohtaekwangia reichenbachii sp. nov. from diverse environment.</title>
        <authorList>
            <person name="Octaviana S."/>
        </authorList>
    </citation>
    <scope>NUCLEOTIDE SEQUENCE [LARGE SCALE GENOMIC DNA]</scope>
    <source>
        <strain evidence="11 12">PWU5</strain>
    </source>
</reference>
<dbReference type="SUPFAM" id="SSF52317">
    <property type="entry name" value="Class I glutamine amidotransferase-like"/>
    <property type="match status" value="1"/>
</dbReference>
<dbReference type="GO" id="GO:0006241">
    <property type="term" value="P:CTP biosynthetic process"/>
    <property type="evidence" value="ECO:0007669"/>
    <property type="project" value="TreeGrafter"/>
</dbReference>
<evidence type="ECO:0000313" key="11">
    <source>
        <dbReference type="EMBL" id="MBT1709749.1"/>
    </source>
</evidence>
<dbReference type="EMBL" id="JAHESE010000016">
    <property type="protein sequence ID" value="MBT1709749.1"/>
    <property type="molecule type" value="Genomic_DNA"/>
</dbReference>
<keyword evidence="8" id="KW-0665">Pyrimidine biosynthesis</keyword>
<gene>
    <name evidence="11" type="ORF">KK062_16010</name>
</gene>
<evidence type="ECO:0000256" key="9">
    <source>
        <dbReference type="ARBA" id="ARBA00047781"/>
    </source>
</evidence>
<dbReference type="Proteomes" id="UP001319080">
    <property type="component" value="Unassembled WGS sequence"/>
</dbReference>
<dbReference type="InterPro" id="IPR004468">
    <property type="entry name" value="CTP_synthase"/>
</dbReference>
<dbReference type="GO" id="GO:0019856">
    <property type="term" value="P:pyrimidine nucleobase biosynthetic process"/>
    <property type="evidence" value="ECO:0007669"/>
    <property type="project" value="TreeGrafter"/>
</dbReference>
<dbReference type="PANTHER" id="PTHR11550">
    <property type="entry name" value="CTP SYNTHASE"/>
    <property type="match status" value="1"/>
</dbReference>
<evidence type="ECO:0000256" key="4">
    <source>
        <dbReference type="ARBA" id="ARBA00022598"/>
    </source>
</evidence>
<keyword evidence="5" id="KW-0547">Nucleotide-binding</keyword>
<comment type="pathway">
    <text evidence="1">Pyrimidine metabolism; CTP biosynthesis via de novo pathway; CTP from UDP: step 2/2.</text>
</comment>
<sequence>MKPIHIALIGDFNEKKHTHLALNTCVGHCREKLQFPVKTTWIPTTAIPDSTVLSRDYDGLWITPGSPYANDEAVYEVIRWAREQNVPLLGTCGGFQYMVVEYARNVLGMLDAAHEESDPTLPQLVVAKLSCSLKGQQEEVRITDRQSWLYRVLQRDVITGFFNCAYGVNPAYTDRLNQYPFVFTAFSESGAVRGVELKGHRFFEGTLFQPPLESTPEVPNPLIMNFFEHCATPVAAGTVATDR</sequence>
<dbReference type="Gene3D" id="3.40.50.880">
    <property type="match status" value="1"/>
</dbReference>
<name>A0AAP2E0G8_9BACT</name>
<proteinExistence type="inferred from homology"/>
<keyword evidence="7" id="KW-0315">Glutamine amidotransferase</keyword>
<dbReference type="PROSITE" id="PS51273">
    <property type="entry name" value="GATASE_TYPE_1"/>
    <property type="match status" value="1"/>
</dbReference>
<dbReference type="GO" id="GO:0003883">
    <property type="term" value="F:CTP synthase activity"/>
    <property type="evidence" value="ECO:0007669"/>
    <property type="project" value="UniProtKB-EC"/>
</dbReference>
<evidence type="ECO:0000259" key="10">
    <source>
        <dbReference type="Pfam" id="PF00117"/>
    </source>
</evidence>
<dbReference type="GO" id="GO:0042802">
    <property type="term" value="F:identical protein binding"/>
    <property type="evidence" value="ECO:0007669"/>
    <property type="project" value="TreeGrafter"/>
</dbReference>